<dbReference type="RefSeq" id="WP_258569195.1">
    <property type="nucleotide sequence ID" value="NZ_JAKUDN010000002.1"/>
</dbReference>
<evidence type="ECO:0000256" key="3">
    <source>
        <dbReference type="ARBA" id="ARBA00008184"/>
    </source>
</evidence>
<keyword evidence="13" id="KW-0326">Glycosidase</keyword>
<evidence type="ECO:0000259" key="12">
    <source>
        <dbReference type="SMART" id="SM00986"/>
    </source>
</evidence>
<dbReference type="NCBIfam" id="NF003591">
    <property type="entry name" value="PRK05254.1-4"/>
    <property type="match status" value="1"/>
</dbReference>
<evidence type="ECO:0000313" key="13">
    <source>
        <dbReference type="EMBL" id="MCP8352085.1"/>
    </source>
</evidence>
<dbReference type="InterPro" id="IPR005122">
    <property type="entry name" value="Uracil-DNA_glycosylase-like"/>
</dbReference>
<comment type="catalytic activity">
    <reaction evidence="1 9 11">
        <text>Hydrolyzes single-stranded DNA or mismatched double-stranded DNA and polynucleotides, releasing free uracil.</text>
        <dbReference type="EC" id="3.2.2.27"/>
    </reaction>
</comment>
<keyword evidence="14" id="KW-1185">Reference proteome</keyword>
<dbReference type="HAMAP" id="MF_00148">
    <property type="entry name" value="UDG"/>
    <property type="match status" value="1"/>
</dbReference>
<dbReference type="InterPro" id="IPR036895">
    <property type="entry name" value="Uracil-DNA_glycosylase-like_sf"/>
</dbReference>
<dbReference type="EC" id="3.2.2.27" evidence="4 9"/>
<dbReference type="PANTHER" id="PTHR11264:SF0">
    <property type="entry name" value="URACIL-DNA GLYCOSYLASE"/>
    <property type="match status" value="1"/>
</dbReference>
<comment type="caution">
    <text evidence="13">The sequence shown here is derived from an EMBL/GenBank/DDBJ whole genome shotgun (WGS) entry which is preliminary data.</text>
</comment>
<dbReference type="NCBIfam" id="NF003592">
    <property type="entry name" value="PRK05254.1-5"/>
    <property type="match status" value="1"/>
</dbReference>
<evidence type="ECO:0000313" key="14">
    <source>
        <dbReference type="Proteomes" id="UP001320768"/>
    </source>
</evidence>
<evidence type="ECO:0000256" key="7">
    <source>
        <dbReference type="ARBA" id="ARBA00022801"/>
    </source>
</evidence>
<gene>
    <name evidence="9 13" type="primary">ung</name>
    <name evidence="13" type="ORF">MKS91_02140</name>
</gene>
<sequence>MTWDQILSEEQKKPYYKKLQYDLDQDRQNKIIYPPEDLIFNALNQTPLKDVKVVILGQDPYHNPNEACGLSFSVPENIKPPPSLKNIFKELEADLGIKKLHGNLESWTRQGVLLLNTSLTVQQKKPASHSNIGWHHFTNRVIQAVSHNQPFVVFILWGNHAQKKQALIDAHHAIVTSAHPSPLSAYRGFFGSKPFSTTNTLLKSNHLPEIMW</sequence>
<dbReference type="CDD" id="cd10027">
    <property type="entry name" value="UDG-F1-like"/>
    <property type="match status" value="1"/>
</dbReference>
<accession>A0ABT1L4H9</accession>
<dbReference type="NCBIfam" id="NF003589">
    <property type="entry name" value="PRK05254.1-2"/>
    <property type="match status" value="1"/>
</dbReference>
<dbReference type="InterPro" id="IPR018085">
    <property type="entry name" value="Ura-DNA_Glyclase_AS"/>
</dbReference>
<organism evidence="13 14">
    <name type="scientific">Candidatus Synchoanobacter obligatus</name>
    <dbReference type="NCBI Taxonomy" id="2919597"/>
    <lineage>
        <taxon>Bacteria</taxon>
        <taxon>Pseudomonadati</taxon>
        <taxon>Pseudomonadota</taxon>
        <taxon>Gammaproteobacteria</taxon>
        <taxon>Candidatus Comchoanobacterales</taxon>
        <taxon>Candidatus Comchoanobacteraceae</taxon>
        <taxon>Candidatus Synchoanobacter</taxon>
    </lineage>
</organism>
<dbReference type="SMART" id="SM00986">
    <property type="entry name" value="UDG"/>
    <property type="match status" value="1"/>
</dbReference>
<keyword evidence="9" id="KW-0963">Cytoplasm</keyword>
<name>A0ABT1L4H9_9GAMM</name>
<feature type="active site" description="Proton acceptor" evidence="9 10">
    <location>
        <position position="59"/>
    </location>
</feature>
<dbReference type="NCBIfam" id="NF003588">
    <property type="entry name" value="PRK05254.1-1"/>
    <property type="match status" value="1"/>
</dbReference>
<evidence type="ECO:0000256" key="1">
    <source>
        <dbReference type="ARBA" id="ARBA00001400"/>
    </source>
</evidence>
<comment type="function">
    <text evidence="2 9 11">Excises uracil residues from the DNA which can arise as a result of misincorporation of dUMP residues by DNA polymerase or due to deamination of cytosine.</text>
</comment>
<dbReference type="Proteomes" id="UP001320768">
    <property type="component" value="Unassembled WGS sequence"/>
</dbReference>
<dbReference type="EMBL" id="JAKUDN010000002">
    <property type="protein sequence ID" value="MCP8352085.1"/>
    <property type="molecule type" value="Genomic_DNA"/>
</dbReference>
<keyword evidence="6 9" id="KW-0227">DNA damage</keyword>
<evidence type="ECO:0000256" key="2">
    <source>
        <dbReference type="ARBA" id="ARBA00002631"/>
    </source>
</evidence>
<reference evidence="13 14" key="1">
    <citation type="journal article" date="2022" name="Nat. Microbiol.">
        <title>The microbiome of a bacterivorous marine choanoflagellate contains a resource-demanding obligate bacterial associate.</title>
        <authorList>
            <person name="Needham D.M."/>
            <person name="Poirier C."/>
            <person name="Bachy C."/>
            <person name="George E.E."/>
            <person name="Wilken S."/>
            <person name="Yung C.C.M."/>
            <person name="Limardo A.J."/>
            <person name="Morando M."/>
            <person name="Sudek L."/>
            <person name="Malmstrom R.R."/>
            <person name="Keeling P.J."/>
            <person name="Santoro A.E."/>
            <person name="Worden A.Z."/>
        </authorList>
    </citation>
    <scope>NUCLEOTIDE SEQUENCE [LARGE SCALE GENOMIC DNA]</scope>
    <source>
        <strain evidence="13 14">Comchoano-2</strain>
    </source>
</reference>
<evidence type="ECO:0000256" key="8">
    <source>
        <dbReference type="ARBA" id="ARBA00023204"/>
    </source>
</evidence>
<protein>
    <recommendedName>
        <fullName evidence="5 9">Uracil-DNA glycosylase</fullName>
        <shortName evidence="9">UDG</shortName>
        <ecNumber evidence="4 9">3.2.2.27</ecNumber>
    </recommendedName>
</protein>
<evidence type="ECO:0000256" key="5">
    <source>
        <dbReference type="ARBA" id="ARBA00018429"/>
    </source>
</evidence>
<dbReference type="Pfam" id="PF03167">
    <property type="entry name" value="UDG"/>
    <property type="match status" value="1"/>
</dbReference>
<dbReference type="PROSITE" id="PS00130">
    <property type="entry name" value="U_DNA_GLYCOSYLASE"/>
    <property type="match status" value="1"/>
</dbReference>
<dbReference type="GO" id="GO:0004844">
    <property type="term" value="F:uracil DNA N-glycosylase activity"/>
    <property type="evidence" value="ECO:0007669"/>
    <property type="project" value="UniProtKB-EC"/>
</dbReference>
<dbReference type="PANTHER" id="PTHR11264">
    <property type="entry name" value="URACIL-DNA GLYCOSYLASE"/>
    <property type="match status" value="1"/>
</dbReference>
<evidence type="ECO:0000256" key="10">
    <source>
        <dbReference type="PROSITE-ProRule" id="PRU10072"/>
    </source>
</evidence>
<evidence type="ECO:0000256" key="9">
    <source>
        <dbReference type="HAMAP-Rule" id="MF_00148"/>
    </source>
</evidence>
<proteinExistence type="inferred from homology"/>
<dbReference type="SUPFAM" id="SSF52141">
    <property type="entry name" value="Uracil-DNA glycosylase-like"/>
    <property type="match status" value="1"/>
</dbReference>
<keyword evidence="8 9" id="KW-0234">DNA repair</keyword>
<keyword evidence="7 9" id="KW-0378">Hydrolase</keyword>
<evidence type="ECO:0000256" key="4">
    <source>
        <dbReference type="ARBA" id="ARBA00012030"/>
    </source>
</evidence>
<evidence type="ECO:0000256" key="11">
    <source>
        <dbReference type="RuleBase" id="RU003780"/>
    </source>
</evidence>
<comment type="subcellular location">
    <subcellularLocation>
        <location evidence="9">Cytoplasm</location>
    </subcellularLocation>
</comment>
<dbReference type="NCBIfam" id="TIGR00628">
    <property type="entry name" value="ung"/>
    <property type="match status" value="1"/>
</dbReference>
<comment type="similarity">
    <text evidence="3 9 11">Belongs to the uracil-DNA glycosylase (UDG) superfamily. UNG family.</text>
</comment>
<feature type="domain" description="Uracil-DNA glycosylase-like" evidence="12">
    <location>
        <begin position="44"/>
        <end position="202"/>
    </location>
</feature>
<dbReference type="InterPro" id="IPR002043">
    <property type="entry name" value="UDG_fam1"/>
</dbReference>
<dbReference type="SMART" id="SM00987">
    <property type="entry name" value="UreE_C"/>
    <property type="match status" value="1"/>
</dbReference>
<evidence type="ECO:0000256" key="6">
    <source>
        <dbReference type="ARBA" id="ARBA00022763"/>
    </source>
</evidence>
<dbReference type="Gene3D" id="3.40.470.10">
    <property type="entry name" value="Uracil-DNA glycosylase-like domain"/>
    <property type="match status" value="1"/>
</dbReference>